<feature type="compositionally biased region" description="Acidic residues" evidence="4">
    <location>
        <begin position="21"/>
        <end position="36"/>
    </location>
</feature>
<evidence type="ECO:0000259" key="5">
    <source>
        <dbReference type="PROSITE" id="PS50106"/>
    </source>
</evidence>
<comment type="caution">
    <text evidence="6">The sequence shown here is derived from an EMBL/GenBank/DDBJ whole genome shotgun (WGS) entry which is preliminary data.</text>
</comment>
<feature type="compositionally biased region" description="Polar residues" evidence="4">
    <location>
        <begin position="661"/>
        <end position="683"/>
    </location>
</feature>
<dbReference type="InterPro" id="IPR043545">
    <property type="entry name" value="GRIP1/2"/>
</dbReference>
<evidence type="ECO:0000313" key="7">
    <source>
        <dbReference type="Proteomes" id="UP001367676"/>
    </source>
</evidence>
<dbReference type="GO" id="GO:0005737">
    <property type="term" value="C:cytoplasm"/>
    <property type="evidence" value="ECO:0007669"/>
    <property type="project" value="UniProtKB-SubCell"/>
</dbReference>
<accession>A0AAN9YA76</accession>
<dbReference type="CDD" id="cd00136">
    <property type="entry name" value="PDZ_canonical"/>
    <property type="match status" value="1"/>
</dbReference>
<dbReference type="PANTHER" id="PTHR46227">
    <property type="entry name" value="GLUTAMATE RECEPTOR-INTERACTING PROTEIN GRIP"/>
    <property type="match status" value="1"/>
</dbReference>
<keyword evidence="7" id="KW-1185">Reference proteome</keyword>
<dbReference type="SMART" id="SM00228">
    <property type="entry name" value="PDZ"/>
    <property type="match status" value="6"/>
</dbReference>
<dbReference type="Gene3D" id="2.30.42.10">
    <property type="match status" value="6"/>
</dbReference>
<feature type="domain" description="PDZ" evidence="5">
    <location>
        <begin position="210"/>
        <end position="280"/>
    </location>
</feature>
<evidence type="ECO:0000256" key="1">
    <source>
        <dbReference type="ARBA" id="ARBA00004496"/>
    </source>
</evidence>
<dbReference type="GO" id="GO:0098887">
    <property type="term" value="P:neurotransmitter receptor transport, endosome to postsynaptic membrane"/>
    <property type="evidence" value="ECO:0007669"/>
    <property type="project" value="TreeGrafter"/>
</dbReference>
<dbReference type="Pfam" id="PF17820">
    <property type="entry name" value="PDZ_6"/>
    <property type="match status" value="1"/>
</dbReference>
<feature type="domain" description="PDZ" evidence="5">
    <location>
        <begin position="799"/>
        <end position="882"/>
    </location>
</feature>
<evidence type="ECO:0000313" key="6">
    <source>
        <dbReference type="EMBL" id="KAK7603512.1"/>
    </source>
</evidence>
<dbReference type="EMBL" id="JBBCAQ010000006">
    <property type="protein sequence ID" value="KAK7603512.1"/>
    <property type="molecule type" value="Genomic_DNA"/>
</dbReference>
<protein>
    <recommendedName>
        <fullName evidence="5">PDZ domain-containing protein</fullName>
    </recommendedName>
</protein>
<evidence type="ECO:0000256" key="4">
    <source>
        <dbReference type="SAM" id="MobiDB-lite"/>
    </source>
</evidence>
<gene>
    <name evidence="6" type="ORF">V9T40_003511</name>
</gene>
<dbReference type="PROSITE" id="PS50106">
    <property type="entry name" value="PDZ"/>
    <property type="match status" value="6"/>
</dbReference>
<dbReference type="Proteomes" id="UP001367676">
    <property type="component" value="Unassembled WGS sequence"/>
</dbReference>
<dbReference type="InterPro" id="IPR001478">
    <property type="entry name" value="PDZ"/>
</dbReference>
<evidence type="ECO:0000256" key="2">
    <source>
        <dbReference type="ARBA" id="ARBA00022490"/>
    </source>
</evidence>
<feature type="domain" description="PDZ" evidence="5">
    <location>
        <begin position="455"/>
        <end position="535"/>
    </location>
</feature>
<keyword evidence="2" id="KW-0963">Cytoplasm</keyword>
<dbReference type="SUPFAM" id="SSF50156">
    <property type="entry name" value="PDZ domain-like"/>
    <property type="match status" value="6"/>
</dbReference>
<comment type="subcellular location">
    <subcellularLocation>
        <location evidence="1">Cytoplasm</location>
    </subcellularLocation>
</comment>
<dbReference type="InterPro" id="IPR036034">
    <property type="entry name" value="PDZ_sf"/>
</dbReference>
<keyword evidence="3" id="KW-0677">Repeat</keyword>
<dbReference type="AlphaFoldDB" id="A0AAN9YA76"/>
<dbReference type="Pfam" id="PF00595">
    <property type="entry name" value="PDZ"/>
    <property type="match status" value="5"/>
</dbReference>
<dbReference type="PANTHER" id="PTHR46227:SF2">
    <property type="entry name" value="FI03335P"/>
    <property type="match status" value="1"/>
</dbReference>
<feature type="region of interest" description="Disordered" evidence="4">
    <location>
        <begin position="656"/>
        <end position="683"/>
    </location>
</feature>
<feature type="domain" description="PDZ" evidence="5">
    <location>
        <begin position="111"/>
        <end position="185"/>
    </location>
</feature>
<evidence type="ECO:0000256" key="3">
    <source>
        <dbReference type="ARBA" id="ARBA00022737"/>
    </source>
</evidence>
<feature type="region of interest" description="Disordered" evidence="4">
    <location>
        <begin position="13"/>
        <end position="36"/>
    </location>
</feature>
<feature type="domain" description="PDZ" evidence="5">
    <location>
        <begin position="548"/>
        <end position="630"/>
    </location>
</feature>
<sequence>MFSTLKFSTLRSRARNKETQDDTYGDENQYDDNDEADVSCAPSLRCQQPFNKCTIGKVCSKQSNKTKYANVQKVCTAKSTDPCPHTDAFLPNNEKYYSNEPPMYVTIKKTDVYIERDGEGNLGLTLQGGLHQNAEQSRPLVVTYIRPNGPTDKEGTIQVGDRLSAVDGYPLDNVTLNEAYNILRNGKAPTSRLTIEYDITNMKIFSGPLLVEMESPHPHHLGLTLTNTPHNAAVLIDEIKTASIAERCGALHPGDQILSINDTRIEGSRMPATEVYKLLRICEGTHSTLLLQILPASFVMQNQIDSKSSQQQYNPQPHASFDAMYPNNYYEVPSEYAVPKNFRNCEPGDKPGKIKRMTITLHSDDRLGYGLSIYFSTKVNCAVISSIIQGGPADTCERLQVNDRILSINGMPIVGLSTDPQPLHKTPGIALGMVELSVEYDLQDTFVTVTDNLLTVDLTKHNKKNLGITMTGSSECMQISDIKQGSIGDRCGVLSVGDKILSINHHILANCSVQDALNILHSSSDTVSLQVEKQFFNDNNYSESVEYTVQLNKQNGPIGITISGSESTPGEVIISALAPGGVAEKTGALHVGDRVMEIDNHNVSNVLLSEAIEFLHNSADKVLFKVSRNSSDVPRNIADDMTSRIYGSPGLLSDDSAVESWESSTQRDISPNDTPFQNTSSDTDGVEKCEIEHIIPNVIIPQNNAHLHMNEPIYSNIPHNRMNMNQYAFSFYNSLPYPNYKMLRNVDEQSKNSRNFVEHLFRENYNKNNYSFSNVDEIFNIADLHENADSNDNACEIYQVILFKDPLYEDFGFSISDGLYERGVYLNRIRQGGPADKIGLLQPFDRIIQVNNTKTEDFDCCRTVPLIAAAGEKIALTVQRKKTRSEG</sequence>
<organism evidence="6 7">
    <name type="scientific">Parthenolecanium corni</name>
    <dbReference type="NCBI Taxonomy" id="536013"/>
    <lineage>
        <taxon>Eukaryota</taxon>
        <taxon>Metazoa</taxon>
        <taxon>Ecdysozoa</taxon>
        <taxon>Arthropoda</taxon>
        <taxon>Hexapoda</taxon>
        <taxon>Insecta</taxon>
        <taxon>Pterygota</taxon>
        <taxon>Neoptera</taxon>
        <taxon>Paraneoptera</taxon>
        <taxon>Hemiptera</taxon>
        <taxon>Sternorrhyncha</taxon>
        <taxon>Coccoidea</taxon>
        <taxon>Coccidae</taxon>
        <taxon>Parthenolecanium</taxon>
    </lineage>
</organism>
<dbReference type="InterPro" id="IPR041489">
    <property type="entry name" value="PDZ_6"/>
</dbReference>
<name>A0AAN9YA76_9HEMI</name>
<feature type="domain" description="PDZ" evidence="5">
    <location>
        <begin position="358"/>
        <end position="417"/>
    </location>
</feature>
<proteinExistence type="predicted"/>
<dbReference type="CDD" id="cd06685">
    <property type="entry name" value="PDZ7_GRIP1-2-like"/>
    <property type="match status" value="1"/>
</dbReference>
<reference evidence="6 7" key="1">
    <citation type="submission" date="2024-03" db="EMBL/GenBank/DDBJ databases">
        <title>Adaptation during the transition from Ophiocordyceps entomopathogen to insect associate is accompanied by gene loss and intensified selection.</title>
        <authorList>
            <person name="Ward C.M."/>
            <person name="Onetto C.A."/>
            <person name="Borneman A.R."/>
        </authorList>
    </citation>
    <scope>NUCLEOTIDE SEQUENCE [LARGE SCALE GENOMIC DNA]</scope>
    <source>
        <strain evidence="6">AWRI1</strain>
        <tissue evidence="6">Single Adult Female</tissue>
    </source>
</reference>